<evidence type="ECO:0000313" key="1">
    <source>
        <dbReference type="EMBL" id="KAB1079370.1"/>
    </source>
</evidence>
<comment type="caution">
    <text evidence="1">The sequence shown here is derived from an EMBL/GenBank/DDBJ whole genome shotgun (WGS) entry which is preliminary data.</text>
</comment>
<gene>
    <name evidence="1" type="ORF">F6X53_11230</name>
</gene>
<keyword evidence="2" id="KW-1185">Reference proteome</keyword>
<protein>
    <submittedName>
        <fullName evidence="1">DUF1488 family protein</fullName>
    </submittedName>
</protein>
<dbReference type="InterPro" id="IPR036692">
    <property type="entry name" value="Shew3726-like_sf"/>
</dbReference>
<proteinExistence type="predicted"/>
<dbReference type="OrthoDB" id="7996694at2"/>
<dbReference type="EMBL" id="VZZK01000009">
    <property type="protein sequence ID" value="KAB1079370.1"/>
    <property type="molecule type" value="Genomic_DNA"/>
</dbReference>
<organism evidence="1 2">
    <name type="scientific">Methylobacterium soli</name>
    <dbReference type="NCBI Taxonomy" id="553447"/>
    <lineage>
        <taxon>Bacteria</taxon>
        <taxon>Pseudomonadati</taxon>
        <taxon>Pseudomonadota</taxon>
        <taxon>Alphaproteobacteria</taxon>
        <taxon>Hyphomicrobiales</taxon>
        <taxon>Methylobacteriaceae</taxon>
        <taxon>Methylobacterium</taxon>
    </lineage>
</organism>
<dbReference type="Proteomes" id="UP000474159">
    <property type="component" value="Unassembled WGS sequence"/>
</dbReference>
<dbReference type="SUPFAM" id="SSF160272">
    <property type="entry name" value="Shew3726-like"/>
    <property type="match status" value="1"/>
</dbReference>
<dbReference type="RefSeq" id="WP_151000105.1">
    <property type="nucleotide sequence ID" value="NZ_VZZK01000009.1"/>
</dbReference>
<accession>A0A6L3T0T4</accession>
<dbReference type="AlphaFoldDB" id="A0A6L3T0T4"/>
<reference evidence="1 2" key="1">
    <citation type="submission" date="2019-09" db="EMBL/GenBank/DDBJ databases">
        <title>YIM 48816 draft genome.</title>
        <authorList>
            <person name="Jiang L."/>
        </authorList>
    </citation>
    <scope>NUCLEOTIDE SEQUENCE [LARGE SCALE GENOMIC DNA]</scope>
    <source>
        <strain evidence="1 2">YIM 48816</strain>
    </source>
</reference>
<evidence type="ECO:0000313" key="2">
    <source>
        <dbReference type="Proteomes" id="UP000474159"/>
    </source>
</evidence>
<sequence length="97" mass="10842">MPLRPYTFGDPHIDKATSEHIRFPMTDGQQVIAGRLGIDVLRARFAGTDPDPDPDPDPMTLFLHHRRPIEDAASAKFDRAGAPDNVLDLYAEDFDEP</sequence>
<name>A0A6L3T0T4_9HYPH</name>